<evidence type="ECO:0000313" key="3">
    <source>
        <dbReference type="EMBL" id="QGL45968.1"/>
    </source>
</evidence>
<evidence type="ECO:0000256" key="1">
    <source>
        <dbReference type="SAM" id="MobiDB-lite"/>
    </source>
</evidence>
<reference evidence="2 5" key="2">
    <citation type="submission" date="2020-02" db="EMBL/GenBank/DDBJ databases">
        <title>WGS of Micromonospora spp. isolated from hot spring.</title>
        <authorList>
            <person name="Thawai C."/>
        </authorList>
    </citation>
    <scope>NUCLEOTIDE SEQUENCE [LARGE SCALE GENOMIC DNA]</scope>
    <source>
        <strain evidence="2 5">TMS7</strain>
    </source>
</reference>
<dbReference type="AlphaFoldDB" id="A0AAJ3DJH5"/>
<keyword evidence="4" id="KW-1185">Reference proteome</keyword>
<dbReference type="EMBL" id="JAAHBZ010000004">
    <property type="protein sequence ID" value="NES28293.1"/>
    <property type="molecule type" value="Genomic_DNA"/>
</dbReference>
<dbReference type="Proteomes" id="UP000477779">
    <property type="component" value="Unassembled WGS sequence"/>
</dbReference>
<dbReference type="RefSeq" id="WP_154225350.1">
    <property type="nucleotide sequence ID" value="NZ_CP045309.1"/>
</dbReference>
<accession>A0AAJ3DJH5</accession>
<dbReference type="Proteomes" id="UP000402241">
    <property type="component" value="Chromosome"/>
</dbReference>
<proteinExistence type="predicted"/>
<protein>
    <submittedName>
        <fullName evidence="2">Uncharacterized protein</fullName>
    </submittedName>
</protein>
<gene>
    <name evidence="2" type="ORF">G3561_12160</name>
    <name evidence="3" type="ORF">GCE86_02205</name>
</gene>
<evidence type="ECO:0000313" key="5">
    <source>
        <dbReference type="Proteomes" id="UP000477779"/>
    </source>
</evidence>
<name>A0AAJ3DJH5_9ACTN</name>
<reference evidence="3 4" key="1">
    <citation type="submission" date="2019-10" db="EMBL/GenBank/DDBJ databases">
        <title>Genome Sequence of Micromonospora terminaliae DSM 101760.</title>
        <authorList>
            <person name="Guo L."/>
        </authorList>
    </citation>
    <scope>NUCLEOTIDE SEQUENCE [LARGE SCALE GENOMIC DNA]</scope>
    <source>
        <strain evidence="3 4">DSM 101760</strain>
    </source>
</reference>
<feature type="region of interest" description="Disordered" evidence="1">
    <location>
        <begin position="78"/>
        <end position="104"/>
    </location>
</feature>
<evidence type="ECO:0000313" key="4">
    <source>
        <dbReference type="Proteomes" id="UP000402241"/>
    </source>
</evidence>
<evidence type="ECO:0000313" key="2">
    <source>
        <dbReference type="EMBL" id="NES28293.1"/>
    </source>
</evidence>
<dbReference type="EMBL" id="CP045309">
    <property type="protein sequence ID" value="QGL45968.1"/>
    <property type="molecule type" value="Genomic_DNA"/>
</dbReference>
<organism evidence="2 5">
    <name type="scientific">Micromonospora terminaliae</name>
    <dbReference type="NCBI Taxonomy" id="1914461"/>
    <lineage>
        <taxon>Bacteria</taxon>
        <taxon>Bacillati</taxon>
        <taxon>Actinomycetota</taxon>
        <taxon>Actinomycetes</taxon>
        <taxon>Micromonosporales</taxon>
        <taxon>Micromonosporaceae</taxon>
        <taxon>Micromonospora</taxon>
    </lineage>
</organism>
<sequence>MSFGTYARKVRDRSLPYGLRVSALRSCVQLYRPIGFHATLGFLKEIAGPFQRDEAALLKALDAIEASRAQWHADMRDYAHSRRQAKQSGQRIPPAQDRNPNGSPPIWYGAARSAALSALRYWSRTRRPALRVTADEAGNTVDVLVAAALSSGGELTSEQRQLLVLAAAELEGRMQPDLWADDPVAYSRARDLLRVARLLETANDDGQPHSSAEG</sequence>